<dbReference type="InterPro" id="IPR002295">
    <property type="entry name" value="N4/N6-MTase_EcoPI_Mod-like"/>
</dbReference>
<evidence type="ECO:0000259" key="6">
    <source>
        <dbReference type="Pfam" id="PF01555"/>
    </source>
</evidence>
<dbReference type="GO" id="GO:0032259">
    <property type="term" value="P:methylation"/>
    <property type="evidence" value="ECO:0007669"/>
    <property type="project" value="UniProtKB-KW"/>
</dbReference>
<dbReference type="REBASE" id="16720">
    <property type="entry name" value="M.LheDORF27P"/>
</dbReference>
<dbReference type="AlphaFoldDB" id="A8YW62"/>
<feature type="domain" description="DNA methylase N-4/N-6" evidence="6">
    <location>
        <begin position="116"/>
        <end position="437"/>
    </location>
</feature>
<dbReference type="HOGENOM" id="CLU_020164_2_1_9"/>
<keyword evidence="5" id="KW-0680">Restriction system</keyword>
<dbReference type="PRINTS" id="PR00506">
    <property type="entry name" value="D21N6MTFRASE"/>
</dbReference>
<evidence type="ECO:0000313" key="7">
    <source>
        <dbReference type="EMBL" id="ABX26319.1"/>
    </source>
</evidence>
<evidence type="ECO:0000256" key="1">
    <source>
        <dbReference type="ARBA" id="ARBA00006594"/>
    </source>
</evidence>
<keyword evidence="3" id="KW-0808">Transferase</keyword>
<dbReference type="InterPro" id="IPR029063">
    <property type="entry name" value="SAM-dependent_MTases_sf"/>
</dbReference>
<evidence type="ECO:0000256" key="4">
    <source>
        <dbReference type="ARBA" id="ARBA00022691"/>
    </source>
</evidence>
<dbReference type="PIRSF" id="PIRSF015855">
    <property type="entry name" value="TypeIII_Mtase_mKpnI"/>
    <property type="match status" value="1"/>
</dbReference>
<evidence type="ECO:0000313" key="8">
    <source>
        <dbReference type="Proteomes" id="UP000000790"/>
    </source>
</evidence>
<dbReference type="SUPFAM" id="SSF53335">
    <property type="entry name" value="S-adenosyl-L-methionine-dependent methyltransferases"/>
    <property type="match status" value="1"/>
</dbReference>
<dbReference type="Gene3D" id="3.40.50.150">
    <property type="entry name" value="Vaccinia Virus protein VP39"/>
    <property type="match status" value="1"/>
</dbReference>
<keyword evidence="2 7" id="KW-0489">Methyltransferase</keyword>
<dbReference type="GO" id="GO:0009307">
    <property type="term" value="P:DNA restriction-modification system"/>
    <property type="evidence" value="ECO:0007669"/>
    <property type="project" value="UniProtKB-KW"/>
</dbReference>
<dbReference type="Pfam" id="PF01555">
    <property type="entry name" value="N6_N4_Mtase"/>
    <property type="match status" value="1"/>
</dbReference>
<dbReference type="GO" id="GO:0003677">
    <property type="term" value="F:DNA binding"/>
    <property type="evidence" value="ECO:0007669"/>
    <property type="project" value="InterPro"/>
</dbReference>
<keyword evidence="4" id="KW-0949">S-adenosyl-L-methionine</keyword>
<comment type="similarity">
    <text evidence="1">Belongs to the N(4)/N(6)-methyltransferase family.</text>
</comment>
<dbReference type="eggNOG" id="COG2189">
    <property type="taxonomic scope" value="Bacteria"/>
</dbReference>
<organism evidence="7 8">
    <name type="scientific">Lactobacillus helveticus (strain DPC 4571)</name>
    <dbReference type="NCBI Taxonomy" id="405566"/>
    <lineage>
        <taxon>Bacteria</taxon>
        <taxon>Bacillati</taxon>
        <taxon>Bacillota</taxon>
        <taxon>Bacilli</taxon>
        <taxon>Lactobacillales</taxon>
        <taxon>Lactobacillaceae</taxon>
        <taxon>Lactobacillus</taxon>
    </lineage>
</organism>
<sequence>MNEQRFNPLTPNFRTEAAKKIASLFPEVVADGEIDFDALQEALSPDLEDEESNEKYEFIWRGKQNAKKIADAPFEDITLIGNKEKSENWNKTKNVYIEGDNLEVLKLLQKSYSDKVQMIYIDPPYNTGNDFIYKDDFSDSYKSYLEQTNQIDSNGNATTTQKEARGRIHTAWLNMMYPRLKLARRLLKESGVIFISIDDHEQANLVKIMNEIFGERNYLGMLVWKSRVKPSNQGESAVRPQGDVEYVLVYGKDINETQFYGLKSDKERKYPYSLNGRKYRLATILKSNRGINSRKTMNFEFHGYKPSDTQRWQAGKEKIQELWDRNQIEFKNGTPFRRYFKDEENEISQPFYNFMLPSVTGTAESGKKRLNDLLGNKHGFDTVKPVPLIQRLIAATTKDNDLIMDFFAGSSTTAEAVLQQNLKDNFNRKYILVQLNDKQESVNSSFSSVTELGEERIKKVNEELKEKSEQQLDYGFRVYELQKSTINYWDENPENFEKQINLLNNAFTEKSTDDERAREIALKSGITLDESPIVDDSNYHYLKDDKEVFVILGNYDETLLDELNKERRLQYALVVLKEMDSGSETKFNLIEHLKQSANLMNHFNLEWI</sequence>
<reference evidence="7 8" key="1">
    <citation type="journal article" date="2008" name="J. Bacteriol.">
        <title>Genome sequence of Lactobacillus helveticus: an organism distinguished by selective gene loss and IS element expansion.</title>
        <authorList>
            <person name="Callanan M."/>
            <person name="Kaleta P."/>
            <person name="O'Callaghan J."/>
            <person name="O'Sullivan O."/>
            <person name="Jordan K."/>
            <person name="McAuliffe O."/>
            <person name="Sangrador-Vegas A."/>
            <person name="Slattery L."/>
            <person name="Fitzgerald G.F."/>
            <person name="Beresford T."/>
            <person name="Ross R.P."/>
        </authorList>
    </citation>
    <scope>NUCLEOTIDE SEQUENCE [LARGE SCALE GENOMIC DNA]</scope>
    <source>
        <strain evidence="7 8">DPC 4571</strain>
    </source>
</reference>
<dbReference type="EMBL" id="CP000517">
    <property type="protein sequence ID" value="ABX26319.1"/>
    <property type="molecule type" value="Genomic_DNA"/>
</dbReference>
<evidence type="ECO:0000256" key="3">
    <source>
        <dbReference type="ARBA" id="ARBA00022679"/>
    </source>
</evidence>
<evidence type="ECO:0000256" key="2">
    <source>
        <dbReference type="ARBA" id="ARBA00022603"/>
    </source>
</evidence>
<name>A8YW62_LACH4</name>
<protein>
    <submittedName>
        <fullName evidence="7">DNA methylase</fullName>
    </submittedName>
</protein>
<dbReference type="GO" id="GO:0008170">
    <property type="term" value="F:N-methyltransferase activity"/>
    <property type="evidence" value="ECO:0007669"/>
    <property type="project" value="InterPro"/>
</dbReference>
<dbReference type="KEGG" id="lhe:lhv_0027"/>
<evidence type="ECO:0000256" key="5">
    <source>
        <dbReference type="ARBA" id="ARBA00022747"/>
    </source>
</evidence>
<accession>A8YW62</accession>
<dbReference type="PROSITE" id="PS00092">
    <property type="entry name" value="N6_MTASE"/>
    <property type="match status" value="1"/>
</dbReference>
<proteinExistence type="inferred from homology"/>
<gene>
    <name evidence="7" type="ordered locus">lhv_0027</name>
</gene>
<dbReference type="Proteomes" id="UP000000790">
    <property type="component" value="Chromosome"/>
</dbReference>
<dbReference type="InterPro" id="IPR002052">
    <property type="entry name" value="DNA_methylase_N6_adenine_CS"/>
</dbReference>
<dbReference type="InterPro" id="IPR002941">
    <property type="entry name" value="DNA_methylase_N4/N6"/>
</dbReference>